<dbReference type="Pfam" id="PF00717">
    <property type="entry name" value="Peptidase_S24"/>
    <property type="match status" value="1"/>
</dbReference>
<dbReference type="GO" id="GO:0006281">
    <property type="term" value="P:DNA repair"/>
    <property type="evidence" value="ECO:0007669"/>
    <property type="project" value="UniProtKB-KW"/>
</dbReference>
<dbReference type="Gene3D" id="2.10.109.10">
    <property type="entry name" value="Umud Fragment, subunit A"/>
    <property type="match status" value="1"/>
</dbReference>
<dbReference type="CDD" id="cd06529">
    <property type="entry name" value="S24_LexA-like"/>
    <property type="match status" value="1"/>
</dbReference>
<evidence type="ECO:0000259" key="12">
    <source>
        <dbReference type="PROSITE" id="PS50943"/>
    </source>
</evidence>
<dbReference type="InterPro" id="IPR039418">
    <property type="entry name" value="LexA-like"/>
</dbReference>
<comment type="similarity">
    <text evidence="1 10">Belongs to the peptidase S24 family.</text>
</comment>
<dbReference type="GO" id="GO:0009432">
    <property type="term" value="P:SOS response"/>
    <property type="evidence" value="ECO:0007669"/>
    <property type="project" value="UniProtKB-KW"/>
</dbReference>
<keyword evidence="3 10" id="KW-0378">Hydrolase</keyword>
<dbReference type="InterPro" id="IPR006197">
    <property type="entry name" value="Peptidase_S24_LexA"/>
</dbReference>
<dbReference type="GO" id="GO:0016787">
    <property type="term" value="F:hydrolase activity"/>
    <property type="evidence" value="ECO:0007669"/>
    <property type="project" value="UniProtKB-KW"/>
</dbReference>
<dbReference type="HOGENOM" id="CLU_066192_1_1_5"/>
<organism evidence="13 14">
    <name type="scientific">Sphingomonas sanxanigenens DSM 19645 = NX02</name>
    <dbReference type="NCBI Taxonomy" id="1123269"/>
    <lineage>
        <taxon>Bacteria</taxon>
        <taxon>Pseudomonadati</taxon>
        <taxon>Pseudomonadota</taxon>
        <taxon>Alphaproteobacteria</taxon>
        <taxon>Sphingomonadales</taxon>
        <taxon>Sphingomonadaceae</taxon>
        <taxon>Sphingomonas</taxon>
    </lineage>
</organism>
<evidence type="ECO:0000256" key="5">
    <source>
        <dbReference type="ARBA" id="ARBA00023015"/>
    </source>
</evidence>
<dbReference type="InterPro" id="IPR001387">
    <property type="entry name" value="Cro/C1-type_HTH"/>
</dbReference>
<dbReference type="SUPFAM" id="SSF51306">
    <property type="entry name" value="LexA/Signal peptidase"/>
    <property type="match status" value="1"/>
</dbReference>
<reference evidence="13 14" key="1">
    <citation type="submission" date="2013-07" db="EMBL/GenBank/DDBJ databases">
        <title>Completed genome of Sphingomonas sanxanigenens NX02.</title>
        <authorList>
            <person name="Ma T."/>
            <person name="Huang H."/>
            <person name="Wu M."/>
            <person name="Li X."/>
            <person name="Li G."/>
        </authorList>
    </citation>
    <scope>NUCLEOTIDE SEQUENCE [LARGE SCALE GENOMIC DNA]</scope>
    <source>
        <strain evidence="13 14">NX02</strain>
    </source>
</reference>
<keyword evidence="2" id="KW-0227">DNA damage</keyword>
<keyword evidence="6" id="KW-0238">DNA-binding</keyword>
<keyword evidence="14" id="KW-1185">Reference proteome</keyword>
<protein>
    <recommendedName>
        <fullName evidence="12">HTH cro/C1-type domain-containing protein</fullName>
    </recommendedName>
</protein>
<evidence type="ECO:0000256" key="11">
    <source>
        <dbReference type="SAM" id="MobiDB-lite"/>
    </source>
</evidence>
<feature type="region of interest" description="Disordered" evidence="11">
    <location>
        <begin position="150"/>
        <end position="170"/>
    </location>
</feature>
<keyword evidence="4 10" id="KW-0068">Autocatalytic cleavage</keyword>
<dbReference type="GO" id="GO:0006355">
    <property type="term" value="P:regulation of DNA-templated transcription"/>
    <property type="evidence" value="ECO:0007669"/>
    <property type="project" value="InterPro"/>
</dbReference>
<dbReference type="AlphaFoldDB" id="W0AEK9"/>
<dbReference type="GO" id="GO:0003677">
    <property type="term" value="F:DNA binding"/>
    <property type="evidence" value="ECO:0007669"/>
    <property type="project" value="UniProtKB-KW"/>
</dbReference>
<evidence type="ECO:0000256" key="3">
    <source>
        <dbReference type="ARBA" id="ARBA00022801"/>
    </source>
</evidence>
<keyword evidence="9" id="KW-0742">SOS response</keyword>
<dbReference type="PANTHER" id="PTHR40661:SF1">
    <property type="entry name" value="HTH CRO_C1-TYPE DOMAIN-CONTAINING PROTEIN"/>
    <property type="match status" value="1"/>
</dbReference>
<dbReference type="Gene3D" id="1.10.260.40">
    <property type="entry name" value="lambda repressor-like DNA-binding domains"/>
    <property type="match status" value="1"/>
</dbReference>
<name>W0AEK9_9SPHN</name>
<evidence type="ECO:0000256" key="1">
    <source>
        <dbReference type="ARBA" id="ARBA00007484"/>
    </source>
</evidence>
<feature type="domain" description="HTH cro/C1-type" evidence="12">
    <location>
        <begin position="5"/>
        <end position="59"/>
    </location>
</feature>
<gene>
    <name evidence="13" type="ORF">NX02_19285</name>
</gene>
<dbReference type="PATRIC" id="fig|1123269.5.peg.3774"/>
<dbReference type="EMBL" id="CP006644">
    <property type="protein sequence ID" value="AHE55521.1"/>
    <property type="molecule type" value="Genomic_DNA"/>
</dbReference>
<dbReference type="SUPFAM" id="SSF47413">
    <property type="entry name" value="lambda repressor-like DNA-binding domains"/>
    <property type="match status" value="1"/>
</dbReference>
<dbReference type="Pfam" id="PF01381">
    <property type="entry name" value="HTH_3"/>
    <property type="match status" value="1"/>
</dbReference>
<evidence type="ECO:0000256" key="2">
    <source>
        <dbReference type="ARBA" id="ARBA00022763"/>
    </source>
</evidence>
<evidence type="ECO:0000256" key="10">
    <source>
        <dbReference type="RuleBase" id="RU003991"/>
    </source>
</evidence>
<dbReference type="RefSeq" id="WP_025293685.1">
    <property type="nucleotide sequence ID" value="NZ_CP006644.1"/>
</dbReference>
<keyword evidence="5" id="KW-0805">Transcription regulation</keyword>
<dbReference type="CDD" id="cd00093">
    <property type="entry name" value="HTH_XRE"/>
    <property type="match status" value="1"/>
</dbReference>
<accession>W0AEK9</accession>
<dbReference type="KEGG" id="ssan:NX02_19285"/>
<keyword evidence="7" id="KW-0804">Transcription</keyword>
<evidence type="ECO:0000256" key="9">
    <source>
        <dbReference type="ARBA" id="ARBA00023236"/>
    </source>
</evidence>
<dbReference type="STRING" id="1123269.NX02_19285"/>
<evidence type="ECO:0000313" key="13">
    <source>
        <dbReference type="EMBL" id="AHE55521.1"/>
    </source>
</evidence>
<evidence type="ECO:0000256" key="7">
    <source>
        <dbReference type="ARBA" id="ARBA00023163"/>
    </source>
</evidence>
<dbReference type="eggNOG" id="COG1974">
    <property type="taxonomic scope" value="Bacteria"/>
</dbReference>
<feature type="compositionally biased region" description="Basic and acidic residues" evidence="11">
    <location>
        <begin position="158"/>
        <end position="169"/>
    </location>
</feature>
<dbReference type="PROSITE" id="PS50943">
    <property type="entry name" value="HTH_CROC1"/>
    <property type="match status" value="1"/>
</dbReference>
<dbReference type="Proteomes" id="UP000018851">
    <property type="component" value="Chromosome"/>
</dbReference>
<dbReference type="InterPro" id="IPR036286">
    <property type="entry name" value="LexA/Signal_pep-like_sf"/>
</dbReference>
<keyword evidence="8" id="KW-0234">DNA repair</keyword>
<dbReference type="PANTHER" id="PTHR40661">
    <property type="match status" value="1"/>
</dbReference>
<sequence length="190" mass="20870">MPNRIREIRNAKGLTMRDLADKMGVHFTTLAKIERSERRLSLEWMERIASALEVTPTELIEAPVKPQLRMVPLIGSIPAGPLRLAVEDPMGMVPAVGGGPNAFALRVSGDSMDRVFGPGAIVLIDPDDIALFDGKIYAVRTGEGEATAKRFRNNPPRLEPDSANPDHKPMLLGAEPFQVVGRIFMFMNEV</sequence>
<proteinExistence type="inferred from homology"/>
<evidence type="ECO:0000256" key="6">
    <source>
        <dbReference type="ARBA" id="ARBA00023125"/>
    </source>
</evidence>
<evidence type="ECO:0000256" key="8">
    <source>
        <dbReference type="ARBA" id="ARBA00023204"/>
    </source>
</evidence>
<dbReference type="InterPro" id="IPR010982">
    <property type="entry name" value="Lambda_DNA-bd_dom_sf"/>
</dbReference>
<evidence type="ECO:0000256" key="4">
    <source>
        <dbReference type="ARBA" id="ARBA00022813"/>
    </source>
</evidence>
<dbReference type="InterPro" id="IPR015927">
    <property type="entry name" value="Peptidase_S24_S26A/B/C"/>
</dbReference>
<dbReference type="PRINTS" id="PR00726">
    <property type="entry name" value="LEXASERPTASE"/>
</dbReference>
<evidence type="ECO:0000313" key="14">
    <source>
        <dbReference type="Proteomes" id="UP000018851"/>
    </source>
</evidence>
<dbReference type="SMART" id="SM00530">
    <property type="entry name" value="HTH_XRE"/>
    <property type="match status" value="1"/>
</dbReference>